<comment type="caution">
    <text evidence="2">The sequence shown here is derived from an EMBL/GenBank/DDBJ whole genome shotgun (WGS) entry which is preliminary data.</text>
</comment>
<feature type="signal peptide" evidence="1">
    <location>
        <begin position="1"/>
        <end position="25"/>
    </location>
</feature>
<gene>
    <name evidence="2" type="ORF">GCM10010970_24740</name>
</gene>
<proteinExistence type="predicted"/>
<evidence type="ECO:0000313" key="2">
    <source>
        <dbReference type="EMBL" id="GGP22339.1"/>
    </source>
</evidence>
<evidence type="ECO:0000313" key="3">
    <source>
        <dbReference type="Proteomes" id="UP000637267"/>
    </source>
</evidence>
<protein>
    <recommendedName>
        <fullName evidence="4">Secreted protein</fullName>
    </recommendedName>
</protein>
<dbReference type="EMBL" id="BMLX01000003">
    <property type="protein sequence ID" value="GGP22339.1"/>
    <property type="molecule type" value="Genomic_DNA"/>
</dbReference>
<reference evidence="3" key="1">
    <citation type="journal article" date="2019" name="Int. J. Syst. Evol. Microbiol.">
        <title>The Global Catalogue of Microorganisms (GCM) 10K type strain sequencing project: providing services to taxonomists for standard genome sequencing and annotation.</title>
        <authorList>
            <consortium name="The Broad Institute Genomics Platform"/>
            <consortium name="The Broad Institute Genome Sequencing Center for Infectious Disease"/>
            <person name="Wu L."/>
            <person name="Ma J."/>
        </authorList>
    </citation>
    <scope>NUCLEOTIDE SEQUENCE [LARGE SCALE GENOMIC DNA]</scope>
    <source>
        <strain evidence="3">CGMCC 1.8859</strain>
    </source>
</reference>
<keyword evidence="1" id="KW-0732">Signal</keyword>
<evidence type="ECO:0008006" key="4">
    <source>
        <dbReference type="Google" id="ProtNLM"/>
    </source>
</evidence>
<organism evidence="2 3">
    <name type="scientific">Silvimonas iriomotensis</name>
    <dbReference type="NCBI Taxonomy" id="449662"/>
    <lineage>
        <taxon>Bacteria</taxon>
        <taxon>Pseudomonadati</taxon>
        <taxon>Pseudomonadota</taxon>
        <taxon>Betaproteobacteria</taxon>
        <taxon>Neisseriales</taxon>
        <taxon>Chitinibacteraceae</taxon>
        <taxon>Silvimonas</taxon>
    </lineage>
</organism>
<name>A0ABQ2PAC4_9NEIS</name>
<keyword evidence="3" id="KW-1185">Reference proteome</keyword>
<dbReference type="RefSeq" id="WP_188704673.1">
    <property type="nucleotide sequence ID" value="NZ_BMLX01000003.1"/>
</dbReference>
<evidence type="ECO:0000256" key="1">
    <source>
        <dbReference type="SAM" id="SignalP"/>
    </source>
</evidence>
<sequence length="65" mass="7088">MPACSGKLTFVTGVLALSLSASSFAPDQRAVSRPCLPCMVQISSDGADLFRTWAVILLTDWDRWQ</sequence>
<accession>A0ABQ2PAC4</accession>
<feature type="chain" id="PRO_5046652218" description="Secreted protein" evidence="1">
    <location>
        <begin position="26"/>
        <end position="65"/>
    </location>
</feature>
<dbReference type="Proteomes" id="UP000637267">
    <property type="component" value="Unassembled WGS sequence"/>
</dbReference>